<dbReference type="PANTHER" id="PTHR48099:SF5">
    <property type="entry name" value="C-1-TETRAHYDROFOLATE SYNTHASE, CYTOPLASMIC"/>
    <property type="match status" value="1"/>
</dbReference>
<dbReference type="PANTHER" id="PTHR48099">
    <property type="entry name" value="C-1-TETRAHYDROFOLATE SYNTHASE, CYTOPLASMIC-RELATED"/>
    <property type="match status" value="1"/>
</dbReference>
<dbReference type="Proteomes" id="UP000489600">
    <property type="component" value="Unassembled WGS sequence"/>
</dbReference>
<dbReference type="SUPFAM" id="SSF51735">
    <property type="entry name" value="NAD(P)-binding Rossmann-fold domains"/>
    <property type="match status" value="1"/>
</dbReference>
<proteinExistence type="predicted"/>
<dbReference type="Pfam" id="PF02882">
    <property type="entry name" value="THF_DHG_CYH_C"/>
    <property type="match status" value="1"/>
</dbReference>
<dbReference type="GO" id="GO:0004488">
    <property type="term" value="F:methylenetetrahydrofolate dehydrogenase (NADP+) activity"/>
    <property type="evidence" value="ECO:0007669"/>
    <property type="project" value="InterPro"/>
</dbReference>
<accession>A0A565BEU9</accession>
<dbReference type="AlphaFoldDB" id="A0A565BEU9"/>
<dbReference type="GO" id="GO:0035999">
    <property type="term" value="P:tetrahydrofolate interconversion"/>
    <property type="evidence" value="ECO:0007669"/>
    <property type="project" value="TreeGrafter"/>
</dbReference>
<evidence type="ECO:0000256" key="1">
    <source>
        <dbReference type="ARBA" id="ARBA00012776"/>
    </source>
</evidence>
<dbReference type="EMBL" id="CABITT030000003">
    <property type="protein sequence ID" value="VVA99831.1"/>
    <property type="molecule type" value="Genomic_DNA"/>
</dbReference>
<feature type="domain" description="Tetrahydrofolate dehydrogenase/cyclohydrolase NAD(P)-binding" evidence="2">
    <location>
        <begin position="75"/>
        <end position="186"/>
    </location>
</feature>
<dbReference type="InterPro" id="IPR036291">
    <property type="entry name" value="NAD(P)-bd_dom_sf"/>
</dbReference>
<dbReference type="GO" id="GO:0004477">
    <property type="term" value="F:methenyltetrahydrofolate cyclohydrolase activity"/>
    <property type="evidence" value="ECO:0007669"/>
    <property type="project" value="UniProtKB-EC"/>
</dbReference>
<sequence length="193" mass="21801">MKKLIRAVPGLAVILVGDKMDSYRWNRNIRSSSFLRRGGHMDKQKIMNAVSVEKDVDGFHPLNIARLERELLLVPCVPKGYIELLHGYKFEIKGKRVVVIGRSKKFCIPIALLLQGEDATVTIIHSKTLNPQEITRQADIVISAFGKPNMVRGSWIKPGSRHQCWDQSAPPGSRFRKVGDICYEEVCISHHTS</sequence>
<evidence type="ECO:0000259" key="2">
    <source>
        <dbReference type="Pfam" id="PF02882"/>
    </source>
</evidence>
<dbReference type="Gene3D" id="3.40.50.10860">
    <property type="entry name" value="Leucine Dehydrogenase, chain A, domain 1"/>
    <property type="match status" value="1"/>
</dbReference>
<reference evidence="3" key="1">
    <citation type="submission" date="2019-07" db="EMBL/GenBank/DDBJ databases">
        <authorList>
            <person name="Dittberner H."/>
        </authorList>
    </citation>
    <scope>NUCLEOTIDE SEQUENCE [LARGE SCALE GENOMIC DNA]</scope>
</reference>
<evidence type="ECO:0000313" key="3">
    <source>
        <dbReference type="EMBL" id="VVA99831.1"/>
    </source>
</evidence>
<dbReference type="Gene3D" id="3.40.50.720">
    <property type="entry name" value="NAD(P)-binding Rossmann-like Domain"/>
    <property type="match status" value="1"/>
</dbReference>
<dbReference type="InterPro" id="IPR020631">
    <property type="entry name" value="THF_DH/CycHdrlase_NAD-bd_dom"/>
</dbReference>
<dbReference type="GO" id="GO:0005829">
    <property type="term" value="C:cytosol"/>
    <property type="evidence" value="ECO:0007669"/>
    <property type="project" value="TreeGrafter"/>
</dbReference>
<evidence type="ECO:0000313" key="4">
    <source>
        <dbReference type="Proteomes" id="UP000489600"/>
    </source>
</evidence>
<name>A0A565BEU9_9BRAS</name>
<keyword evidence="4" id="KW-1185">Reference proteome</keyword>
<dbReference type="OrthoDB" id="5126881at2759"/>
<protein>
    <recommendedName>
        <fullName evidence="1">methenyltetrahydrofolate cyclohydrolase</fullName>
        <ecNumber evidence="1">3.5.4.9</ecNumber>
    </recommendedName>
</protein>
<comment type="caution">
    <text evidence="3">The sequence shown here is derived from an EMBL/GenBank/DDBJ whole genome shotgun (WGS) entry which is preliminary data.</text>
</comment>
<gene>
    <name evidence="3" type="ORF">ANE_LOCUS10276</name>
</gene>
<organism evidence="3 4">
    <name type="scientific">Arabis nemorensis</name>
    <dbReference type="NCBI Taxonomy" id="586526"/>
    <lineage>
        <taxon>Eukaryota</taxon>
        <taxon>Viridiplantae</taxon>
        <taxon>Streptophyta</taxon>
        <taxon>Embryophyta</taxon>
        <taxon>Tracheophyta</taxon>
        <taxon>Spermatophyta</taxon>
        <taxon>Magnoliopsida</taxon>
        <taxon>eudicotyledons</taxon>
        <taxon>Gunneridae</taxon>
        <taxon>Pentapetalae</taxon>
        <taxon>rosids</taxon>
        <taxon>malvids</taxon>
        <taxon>Brassicales</taxon>
        <taxon>Brassicaceae</taxon>
        <taxon>Arabideae</taxon>
        <taxon>Arabis</taxon>
    </lineage>
</organism>
<dbReference type="EC" id="3.5.4.9" evidence="1"/>